<sequence>MFHPIFCYIPWLWSYFYRCDESAVVYTDSNGDFDTEIYYSLFGDHPDLYFWVEAFIDDEWKTVYKPSIPCHTYWNYPCGTEVNINITDPRVRWECTEGIDGKIIWIKTINTGTSVSHIQQNNITGVPIQGRLLNRQGLTDKHENSGNYRRPFGSGLSFVVQFSSELPSNKYTYYRWSYRKLKNADLSNASGDIEEIGNLVQKRYSYIYVDSDGHFHFNYNKVKLGPFDKGAETGLYLIPTESPKEAPFNALELDADWDRNTRTISFDSSLDGDGLYEFILELFDSNGNKVTDIPNEIFQMPHFNTFTPSINAPSVNLRSSGINTCNAFKMVMRIDNSITKAEISKINVDDAEVNPTCCGFVPYKNNSKIEVTFRAYHPQNFADLSFRIKKGTCNDAVQVNKTNAKGMVIGDAITNDGIGYVRNGFSEYSRTFTPADLLGICTSEGQAAFAEHLYVNALATNGNQEINAYDSSKLVAFALEPE</sequence>
<evidence type="ECO:0000313" key="2">
    <source>
        <dbReference type="Proteomes" id="UP000095713"/>
    </source>
</evidence>
<dbReference type="OrthoDB" id="8476943at2"/>
<dbReference type="EMBL" id="MDJD01000054">
    <property type="protein sequence ID" value="OEJ98507.1"/>
    <property type="molecule type" value="Genomic_DNA"/>
</dbReference>
<proteinExistence type="predicted"/>
<evidence type="ECO:0000313" key="1">
    <source>
        <dbReference type="EMBL" id="OEJ98507.1"/>
    </source>
</evidence>
<organism evidence="1 2">
    <name type="scientific">Flavivirga aquatica</name>
    <dbReference type="NCBI Taxonomy" id="1849968"/>
    <lineage>
        <taxon>Bacteria</taxon>
        <taxon>Pseudomonadati</taxon>
        <taxon>Bacteroidota</taxon>
        <taxon>Flavobacteriia</taxon>
        <taxon>Flavobacteriales</taxon>
        <taxon>Flavobacteriaceae</taxon>
        <taxon>Flavivirga</taxon>
    </lineage>
</organism>
<gene>
    <name evidence="1" type="ORF">A8C32_04650</name>
</gene>
<accession>A0A1E5SHA6</accession>
<reference evidence="1 2" key="1">
    <citation type="submission" date="2016-05" db="EMBL/GenBank/DDBJ databases">
        <title>Draft Genome Sequence of Algibacter sp. Strain SK-16 Isolated from the Surface Water of Aburatsubo Inlet.</title>
        <authorList>
            <person name="Wong S.-K."/>
            <person name="Yoshizawa S."/>
            <person name="Nakajima Y."/>
            <person name="Ogura Y."/>
            <person name="Tetsuya H."/>
            <person name="Hamasaki K."/>
        </authorList>
    </citation>
    <scope>NUCLEOTIDE SEQUENCE [LARGE SCALE GENOMIC DNA]</scope>
    <source>
        <strain evidence="1 2">SK-16</strain>
    </source>
</reference>
<name>A0A1E5SHA6_9FLAO</name>
<protein>
    <submittedName>
        <fullName evidence="1">Uncharacterized protein</fullName>
    </submittedName>
</protein>
<dbReference type="AlphaFoldDB" id="A0A1E5SHA6"/>
<comment type="caution">
    <text evidence="1">The sequence shown here is derived from an EMBL/GenBank/DDBJ whole genome shotgun (WGS) entry which is preliminary data.</text>
</comment>
<dbReference type="Proteomes" id="UP000095713">
    <property type="component" value="Unassembled WGS sequence"/>
</dbReference>
<dbReference type="RefSeq" id="WP_069831195.1">
    <property type="nucleotide sequence ID" value="NZ_MDJD01000054.1"/>
</dbReference>
<keyword evidence="2" id="KW-1185">Reference proteome</keyword>